<evidence type="ECO:0000313" key="3">
    <source>
        <dbReference type="EMBL" id="MBF4767228.1"/>
    </source>
</evidence>
<dbReference type="PANTHER" id="PTHR46825:SF7">
    <property type="entry name" value="D-ALANYL-D-ALANINE CARBOXYPEPTIDASE"/>
    <property type="match status" value="1"/>
</dbReference>
<dbReference type="InterPro" id="IPR001466">
    <property type="entry name" value="Beta-lactam-related"/>
</dbReference>
<dbReference type="EMBL" id="JADKPO010000005">
    <property type="protein sequence ID" value="MBF4767228.1"/>
    <property type="molecule type" value="Genomic_DNA"/>
</dbReference>
<evidence type="ECO:0000259" key="2">
    <source>
        <dbReference type="Pfam" id="PF24491"/>
    </source>
</evidence>
<dbReference type="InterPro" id="IPR050491">
    <property type="entry name" value="AmpC-like"/>
</dbReference>
<dbReference type="Pfam" id="PF00144">
    <property type="entry name" value="Beta-lactamase"/>
    <property type="match status" value="1"/>
</dbReference>
<comment type="caution">
    <text evidence="3">The sequence shown here is derived from an EMBL/GenBank/DDBJ whole genome shotgun (WGS) entry which is preliminary data.</text>
</comment>
<accession>A0A930VLU4</accession>
<dbReference type="Gene3D" id="3.40.710.10">
    <property type="entry name" value="DD-peptidase/beta-lactamase superfamily"/>
    <property type="match status" value="1"/>
</dbReference>
<reference evidence="3" key="1">
    <citation type="submission" date="2020-11" db="EMBL/GenBank/DDBJ databases">
        <title>Nocardioides cynanchi sp. nov., isolated from soil of rhizosphere of Cynanchum wilfordii.</title>
        <authorList>
            <person name="Lee J.-S."/>
            <person name="Suh M.K."/>
            <person name="Kim J.-S."/>
        </authorList>
    </citation>
    <scope>NUCLEOTIDE SEQUENCE</scope>
    <source>
        <strain evidence="3">KCTC 19276</strain>
    </source>
</reference>
<proteinExistence type="predicted"/>
<dbReference type="RefSeq" id="WP_194695378.1">
    <property type="nucleotide sequence ID" value="NZ_JADKPO010000005.1"/>
</dbReference>
<dbReference type="AlphaFoldDB" id="A0A930VLU4"/>
<dbReference type="InterPro" id="IPR012338">
    <property type="entry name" value="Beta-lactam/transpept-like"/>
</dbReference>
<gene>
    <name evidence="3" type="ORF">ISU10_05555</name>
</gene>
<protein>
    <submittedName>
        <fullName evidence="3">Beta-lactamase family protein</fullName>
    </submittedName>
</protein>
<dbReference type="Pfam" id="PF24491">
    <property type="entry name" value="DUF7586"/>
    <property type="match status" value="1"/>
</dbReference>
<dbReference type="InterPro" id="IPR056008">
    <property type="entry name" value="DUF7586"/>
</dbReference>
<feature type="domain" description="Beta-lactamase-related" evidence="1">
    <location>
        <begin position="11"/>
        <end position="304"/>
    </location>
</feature>
<dbReference type="SUPFAM" id="SSF56601">
    <property type="entry name" value="beta-lactamase/transpeptidase-like"/>
    <property type="match status" value="1"/>
</dbReference>
<keyword evidence="4" id="KW-1185">Reference proteome</keyword>
<organism evidence="3 4">
    <name type="scientific">Nocardioides agariphilus</name>
    <dbReference type="NCBI Taxonomy" id="433664"/>
    <lineage>
        <taxon>Bacteria</taxon>
        <taxon>Bacillati</taxon>
        <taxon>Actinomycetota</taxon>
        <taxon>Actinomycetes</taxon>
        <taxon>Propionibacteriales</taxon>
        <taxon>Nocardioidaceae</taxon>
        <taxon>Nocardioides</taxon>
    </lineage>
</organism>
<sequence length="429" mass="45921">MSEPARLSERLRHIQGHARLPSVVAGVATAGEVTWTGGAGDVPGEPEDTQYRIGSITKTLVAVLVMRARDEGLLGLEDPIGRFVPETAYADATVAELLSHTSGMQSEPVGPWWERSPGVAVPDLLRANDGSGRVAPAGAYFHYSNLGFALLGEAVARLRGARWWELVSAQILEPLGMSRTTYLPVAPHAQGASVVHFTGELQREPHQDTMAMGPAGQAWSTVTDLLRWADFLATGHPDVLSSDTLAEMATTRLPAEGYGLGLRLIEAAGRSLSGHTGSMPGFLASLFVDRSTRDASVLMTNATAGIGTEWVPEMLLGNDEPDPVEPWSPSAPVPPVLAGVPGVWFWGNTAHELRWHRGQVHLWEFGDPGDAFVFDVSGDRMVGVVGYHRGETLHVVRGDDGTVSHLECATFVYTKVPYDPDVAIPGGHP</sequence>
<evidence type="ECO:0000313" key="4">
    <source>
        <dbReference type="Proteomes" id="UP000660668"/>
    </source>
</evidence>
<feature type="domain" description="DUF7586" evidence="2">
    <location>
        <begin position="333"/>
        <end position="415"/>
    </location>
</feature>
<dbReference type="PANTHER" id="PTHR46825">
    <property type="entry name" value="D-ALANYL-D-ALANINE-CARBOXYPEPTIDASE/ENDOPEPTIDASE AMPH"/>
    <property type="match status" value="1"/>
</dbReference>
<dbReference type="Proteomes" id="UP000660668">
    <property type="component" value="Unassembled WGS sequence"/>
</dbReference>
<evidence type="ECO:0000259" key="1">
    <source>
        <dbReference type="Pfam" id="PF00144"/>
    </source>
</evidence>
<name>A0A930VLU4_9ACTN</name>